<evidence type="ECO:0000313" key="3">
    <source>
        <dbReference type="Proteomes" id="UP001055115"/>
    </source>
</evidence>
<dbReference type="RefSeq" id="XP_049124328.1">
    <property type="nucleotide sequence ID" value="XM_049268371.1"/>
</dbReference>
<feature type="compositionally biased region" description="Basic and acidic residues" evidence="1">
    <location>
        <begin position="122"/>
        <end position="146"/>
    </location>
</feature>
<sequence>MIDGVDSYDMRNIKSPLKRLPSIIRHPSFLGDALPPFGKGKQKGPDGGGESTTADRVGEDPKVRKDSVMTGIGGSMSGSSSVSVSSVSSCKRPAVTVKKRVLGVDEKGESSRSEQEALGPISDDRFKEKGKGKGKDSVGDDLREACSPRPVPREPNVVAPKTALQLAPKPSTVAPRRSRFVEDLEDVWTEAAGWTPAEVCQRICLPGPTRPAAKDDLIKLYFPPVVAQKKKPQAILDDSAPASVTPSSGWCHHDGGCLQKKGRRRRNLTRAVMRLAKKPTRWNKEDKGKKRAACEICGDDTRLDLRDWKRREDAQEPEGDASVAAELTAMLSRLYDRDEAESSWRCSVCGQEAGEDLTWERDEDAREEKNGETTLGSKDIETDSSLEAAVSLTEIPEAWWTRRFRL</sequence>
<evidence type="ECO:0000256" key="1">
    <source>
        <dbReference type="SAM" id="MobiDB-lite"/>
    </source>
</evidence>
<accession>A0AA37NZB8</accession>
<keyword evidence="3" id="KW-1185">Reference proteome</keyword>
<evidence type="ECO:0000313" key="2">
    <source>
        <dbReference type="EMBL" id="GKT41978.1"/>
    </source>
</evidence>
<feature type="compositionally biased region" description="Low complexity" evidence="1">
    <location>
        <begin position="77"/>
        <end position="89"/>
    </location>
</feature>
<feature type="region of interest" description="Disordered" evidence="1">
    <location>
        <begin position="357"/>
        <end position="382"/>
    </location>
</feature>
<feature type="compositionally biased region" description="Basic and acidic residues" evidence="1">
    <location>
        <begin position="102"/>
        <end position="115"/>
    </location>
</feature>
<gene>
    <name evidence="2" type="ORF">ColSpa_02159</name>
</gene>
<name>A0AA37NZB8_9PEZI</name>
<protein>
    <submittedName>
        <fullName evidence="2">Uncharacterized protein</fullName>
    </submittedName>
</protein>
<feature type="compositionally biased region" description="Basic and acidic residues" evidence="1">
    <location>
        <begin position="56"/>
        <end position="67"/>
    </location>
</feature>
<dbReference type="Proteomes" id="UP001055115">
    <property type="component" value="Unassembled WGS sequence"/>
</dbReference>
<dbReference type="AlphaFoldDB" id="A0AA37NZB8"/>
<comment type="caution">
    <text evidence="2">The sequence shown here is derived from an EMBL/GenBank/DDBJ whole genome shotgun (WGS) entry which is preliminary data.</text>
</comment>
<organism evidence="2 3">
    <name type="scientific">Colletotrichum spaethianum</name>
    <dbReference type="NCBI Taxonomy" id="700344"/>
    <lineage>
        <taxon>Eukaryota</taxon>
        <taxon>Fungi</taxon>
        <taxon>Dikarya</taxon>
        <taxon>Ascomycota</taxon>
        <taxon>Pezizomycotina</taxon>
        <taxon>Sordariomycetes</taxon>
        <taxon>Hypocreomycetidae</taxon>
        <taxon>Glomerellales</taxon>
        <taxon>Glomerellaceae</taxon>
        <taxon>Colletotrichum</taxon>
        <taxon>Colletotrichum spaethianum species complex</taxon>
    </lineage>
</organism>
<dbReference type="GeneID" id="73322961"/>
<feature type="region of interest" description="Disordered" evidence="1">
    <location>
        <begin position="28"/>
        <end position="174"/>
    </location>
</feature>
<feature type="compositionally biased region" description="Basic and acidic residues" evidence="1">
    <location>
        <begin position="358"/>
        <end position="371"/>
    </location>
</feature>
<dbReference type="EMBL" id="BQXU01000004">
    <property type="protein sequence ID" value="GKT41978.1"/>
    <property type="molecule type" value="Genomic_DNA"/>
</dbReference>
<reference evidence="2 3" key="1">
    <citation type="submission" date="2022-03" db="EMBL/GenBank/DDBJ databases">
        <title>Genome data of Colletotrichum spp.</title>
        <authorList>
            <person name="Utami Y.D."/>
            <person name="Hiruma K."/>
        </authorList>
    </citation>
    <scope>NUCLEOTIDE SEQUENCE [LARGE SCALE GENOMIC DNA]</scope>
    <source>
        <strain evidence="2 3">MAFF 239500</strain>
    </source>
</reference>
<proteinExistence type="predicted"/>